<dbReference type="Proteomes" id="UP000283260">
    <property type="component" value="Unassembled WGS sequence"/>
</dbReference>
<name>A0A423J8V1_9PSED</name>
<comment type="caution">
    <text evidence="1">The sequence shown here is derived from an EMBL/GenBank/DDBJ whole genome shotgun (WGS) entry which is preliminary data.</text>
</comment>
<evidence type="ECO:0000313" key="2">
    <source>
        <dbReference type="Proteomes" id="UP000283260"/>
    </source>
</evidence>
<protein>
    <submittedName>
        <fullName evidence="1">Uncharacterized protein</fullName>
    </submittedName>
</protein>
<reference evidence="1 2" key="1">
    <citation type="submission" date="2016-10" db="EMBL/GenBank/DDBJ databases">
        <title>Comparative genome analysis of multiple Pseudomonas spp. focuses on biocontrol and plant growth promoting traits.</title>
        <authorList>
            <person name="Tao X.-Y."/>
            <person name="Taylor C.G."/>
        </authorList>
    </citation>
    <scope>NUCLEOTIDE SEQUENCE [LARGE SCALE GENOMIC DNA]</scope>
    <source>
        <strain evidence="1 2">94G2</strain>
    </source>
</reference>
<sequence length="139" mass="15685">MITIPYGFQKPVHFCFRPANTALPKLEDTPPLLKQLGFVPEVTLHVLVEFQSPEFFASPRGCGIPAARVPMPEAAMNENADVVARKHYVWPTWKLPRMQSIPEAMPMEQLPDLHLGRCIAAADSGHHPRPDFFTDYVHD</sequence>
<proteinExistence type="predicted"/>
<organism evidence="1 2">
    <name type="scientific">Pseudomonas frederiksbergensis</name>
    <dbReference type="NCBI Taxonomy" id="104087"/>
    <lineage>
        <taxon>Bacteria</taxon>
        <taxon>Pseudomonadati</taxon>
        <taxon>Pseudomonadota</taxon>
        <taxon>Gammaproteobacteria</taxon>
        <taxon>Pseudomonadales</taxon>
        <taxon>Pseudomonadaceae</taxon>
        <taxon>Pseudomonas</taxon>
    </lineage>
</organism>
<gene>
    <name evidence="1" type="ORF">BK661_08340</name>
</gene>
<evidence type="ECO:0000313" key="1">
    <source>
        <dbReference type="EMBL" id="RON34093.1"/>
    </source>
</evidence>
<dbReference type="EMBL" id="MOBL01000007">
    <property type="protein sequence ID" value="RON34093.1"/>
    <property type="molecule type" value="Genomic_DNA"/>
</dbReference>
<accession>A0A423J8V1</accession>
<dbReference type="AlphaFoldDB" id="A0A423J8V1"/>